<dbReference type="Pfam" id="PF10719">
    <property type="entry name" value="ComFB"/>
    <property type="match status" value="1"/>
</dbReference>
<protein>
    <submittedName>
        <fullName evidence="1">Late competence development protein ComFB</fullName>
    </submittedName>
</protein>
<accession>A0A2C8FCC6</accession>
<proteinExistence type="predicted"/>
<dbReference type="InterPro" id="IPR019657">
    <property type="entry name" value="ComFB"/>
</dbReference>
<name>A0A2C8FCC6_9BACT</name>
<dbReference type="OrthoDB" id="5459706at2"/>
<dbReference type="AlphaFoldDB" id="A0A2C8FCC6"/>
<evidence type="ECO:0000313" key="2">
    <source>
        <dbReference type="Proteomes" id="UP000219215"/>
    </source>
</evidence>
<keyword evidence="2" id="KW-1185">Reference proteome</keyword>
<sequence>MAEIEYRINGVDVSKIKNRNEKRLIQTIPEILESEYGDYLFEPLDIEDIYALALNILPARYVQKGTIILSEQLSKDDLKNSIREATDRVLDNPTRAGK</sequence>
<dbReference type="EMBL" id="LT907975">
    <property type="protein sequence ID" value="SOB59820.1"/>
    <property type="molecule type" value="Genomic_DNA"/>
</dbReference>
<organism evidence="1 2">
    <name type="scientific">Pseudodesulfovibrio profundus</name>
    <dbReference type="NCBI Taxonomy" id="57320"/>
    <lineage>
        <taxon>Bacteria</taxon>
        <taxon>Pseudomonadati</taxon>
        <taxon>Thermodesulfobacteriota</taxon>
        <taxon>Desulfovibrionia</taxon>
        <taxon>Desulfovibrionales</taxon>
        <taxon>Desulfovibrionaceae</taxon>
    </lineage>
</organism>
<dbReference type="KEGG" id="pprf:DPRO_2910"/>
<dbReference type="RefSeq" id="WP_097012636.1">
    <property type="nucleotide sequence ID" value="NZ_LT907975.1"/>
</dbReference>
<reference evidence="2" key="1">
    <citation type="submission" date="2017-09" db="EMBL/GenBank/DDBJ databases">
        <authorList>
            <person name="Regsiter A."/>
            <person name="William W."/>
        </authorList>
    </citation>
    <scope>NUCLEOTIDE SEQUENCE [LARGE SCALE GENOMIC DNA]</scope>
    <source>
        <strain evidence="2">500-1</strain>
    </source>
</reference>
<evidence type="ECO:0000313" key="1">
    <source>
        <dbReference type="EMBL" id="SOB59820.1"/>
    </source>
</evidence>
<gene>
    <name evidence="1" type="ORF">DPRO_2910</name>
</gene>
<dbReference type="Proteomes" id="UP000219215">
    <property type="component" value="Chromosome DPRO"/>
</dbReference>